<evidence type="ECO:0000256" key="2">
    <source>
        <dbReference type="ARBA" id="ARBA00008520"/>
    </source>
</evidence>
<dbReference type="PANTHER" id="PTHR43649:SF31">
    <property type="entry name" value="SN-GLYCEROL-3-PHOSPHATE-BINDING PERIPLASMIC PROTEIN UGPB"/>
    <property type="match status" value="1"/>
</dbReference>
<dbReference type="GO" id="GO:0042597">
    <property type="term" value="C:periplasmic space"/>
    <property type="evidence" value="ECO:0007669"/>
    <property type="project" value="UniProtKB-SubCell"/>
</dbReference>
<evidence type="ECO:0000313" key="9">
    <source>
        <dbReference type="Proteomes" id="UP000007953"/>
    </source>
</evidence>
<evidence type="ECO:0000256" key="6">
    <source>
        <dbReference type="ARBA" id="ARBA00022729"/>
    </source>
</evidence>
<comment type="subunit">
    <text evidence="3">The complex is composed of two ATP-binding proteins (UgpC), two transmembrane proteins (UgpA and UgpE) and a solute-binding protein (UgpB).</text>
</comment>
<evidence type="ECO:0000313" key="8">
    <source>
        <dbReference type="EMBL" id="AEG69396.1"/>
    </source>
</evidence>
<gene>
    <name evidence="8" type="primary">ugpB</name>
    <name evidence="8" type="ordered locus">RSPO_c02098</name>
</gene>
<dbReference type="Gene3D" id="3.40.190.10">
    <property type="entry name" value="Periplasmic binding protein-like II"/>
    <property type="match status" value="2"/>
</dbReference>
<dbReference type="SUPFAM" id="SSF53850">
    <property type="entry name" value="Periplasmic binding protein-like II"/>
    <property type="match status" value="1"/>
</dbReference>
<dbReference type="Pfam" id="PF13416">
    <property type="entry name" value="SBP_bac_8"/>
    <property type="match status" value="1"/>
</dbReference>
<dbReference type="InterPro" id="IPR050490">
    <property type="entry name" value="Bact_solute-bd_prot1"/>
</dbReference>
<evidence type="ECO:0000256" key="1">
    <source>
        <dbReference type="ARBA" id="ARBA00004418"/>
    </source>
</evidence>
<organism evidence="8 9">
    <name type="scientific">Ralstonia solanacearum (strain Po82)</name>
    <dbReference type="NCBI Taxonomy" id="1031711"/>
    <lineage>
        <taxon>Bacteria</taxon>
        <taxon>Pseudomonadati</taxon>
        <taxon>Pseudomonadota</taxon>
        <taxon>Betaproteobacteria</taxon>
        <taxon>Burkholderiales</taxon>
        <taxon>Burkholderiaceae</taxon>
        <taxon>Ralstonia</taxon>
        <taxon>Ralstonia solanacearum species complex</taxon>
    </lineage>
</organism>
<dbReference type="HOGENOM" id="CLU_031285_3_0_4"/>
<dbReference type="AlphaFoldDB" id="F6G241"/>
<proteinExistence type="inferred from homology"/>
<dbReference type="PATRIC" id="fig|1031711.3.peg.2043"/>
<evidence type="ECO:0000256" key="3">
    <source>
        <dbReference type="ARBA" id="ARBA00011557"/>
    </source>
</evidence>
<accession>F6G241</accession>
<dbReference type="eggNOG" id="COG1653">
    <property type="taxonomic scope" value="Bacteria"/>
</dbReference>
<dbReference type="EMBL" id="CP002819">
    <property type="protein sequence ID" value="AEG69396.1"/>
    <property type="molecule type" value="Genomic_DNA"/>
</dbReference>
<comment type="similarity">
    <text evidence="2">Belongs to the bacterial solute-binding protein 1 family.</text>
</comment>
<reference evidence="8 9" key="1">
    <citation type="journal article" date="2011" name="J. Bacteriol.">
        <title>Complete genome sequence of the plant pathogen Ralstonia solanacearum strain Po82.</title>
        <authorList>
            <person name="Xu J."/>
            <person name="Zheng H.J."/>
            <person name="Liu L."/>
            <person name="Pan Z.C."/>
            <person name="Prior P."/>
            <person name="Tang B."/>
            <person name="Xu J.S."/>
            <person name="Zhang H."/>
            <person name="Tian Q."/>
            <person name="Zhang L.Q."/>
            <person name="Feng J."/>
        </authorList>
    </citation>
    <scope>NUCLEOTIDE SEQUENCE [LARGE SCALE GENOMIC DNA]</scope>
    <source>
        <strain evidence="8 9">Po82</strain>
    </source>
</reference>
<dbReference type="Proteomes" id="UP000007953">
    <property type="component" value="Chromosome"/>
</dbReference>
<name>F6G241_RALS8</name>
<evidence type="ECO:0000256" key="4">
    <source>
        <dbReference type="ARBA" id="ARBA00017470"/>
    </source>
</evidence>
<dbReference type="NCBIfam" id="NF008211">
    <property type="entry name" value="PRK10974.1"/>
    <property type="match status" value="1"/>
</dbReference>
<dbReference type="CDD" id="cd14748">
    <property type="entry name" value="PBP2_UgpB"/>
    <property type="match status" value="1"/>
</dbReference>
<protein>
    <recommendedName>
        <fullName evidence="4">sn-glycerol-3-phosphate-binding periplasmic protein UgpB</fullName>
    </recommendedName>
</protein>
<feature type="region of interest" description="Disordered" evidence="7">
    <location>
        <begin position="1"/>
        <end position="30"/>
    </location>
</feature>
<sequence>MPLSQKCPTVRIESARRGPAQGPPGSHNRGETMTIQKIAGAVAVLAACTFAQAAHAVTEIQWWHSMEGALNEKVNELANKFNASQSDYKVVPVYKGQYDESLAAGIAAFRAGNAPAILQVFEVGTATMMNARGAIVPVAKVMKDAGEKFDPKAYVPAVAGYYTSNKGEMLSFPFNSSTTILYYNKDAFKKAGLDPNKPPATWQEVAIDAAKLKAAGFACGYTTDWQSWVHLESFSAWHNVVFATENNGFGGAKARLAFNGPVQVQHIEHLLDMEKKGYFTYAGRKDEPKAKFIAGECAMHTGSSAALANIRKNAKFSFSPAPLPYEAGVPGAPQNTIIGGASLWVMGGHKPEEYKGVARFFSFLSRPEIQADWHQSTGYLPVTMEAYELTRKSGFYDKNPGADVAVKQMIVKTTDKSRGIRLGNFPQIRSVIDEELEAVWAGKKSPKEALDSAVARGNDLLARFEKTVKE</sequence>
<keyword evidence="5" id="KW-0813">Transport</keyword>
<dbReference type="PANTHER" id="PTHR43649">
    <property type="entry name" value="ARABINOSE-BINDING PROTEIN-RELATED"/>
    <property type="match status" value="1"/>
</dbReference>
<keyword evidence="8" id="KW-0449">Lipoprotein</keyword>
<keyword evidence="6" id="KW-0732">Signal</keyword>
<evidence type="ECO:0000256" key="5">
    <source>
        <dbReference type="ARBA" id="ARBA00022448"/>
    </source>
</evidence>
<comment type="subcellular location">
    <subcellularLocation>
        <location evidence="1">Periplasm</location>
    </subcellularLocation>
</comment>
<dbReference type="InterPro" id="IPR006059">
    <property type="entry name" value="SBP"/>
</dbReference>
<dbReference type="KEGG" id="rsn:RSPO_c02098"/>
<evidence type="ECO:0000256" key="7">
    <source>
        <dbReference type="SAM" id="MobiDB-lite"/>
    </source>
</evidence>